<evidence type="ECO:0000313" key="1">
    <source>
        <dbReference type="EMBL" id="KAJ7077020.1"/>
    </source>
</evidence>
<sequence>MTTIVDIPAEVLDDILHLVVFEVVLRWHDLWRLRLNLVTVCSTFKNIIYGAPRYWSRLVVHRYTRRGYLEFCLRRTGSAHVFLWIDSQQAPNHSVYNRTIARPPFPQFIGSLRLHLRPSFHRVVSLQVKGGVEEDYLATIAELKQYDASSLSRLYLQFDKRYRTLAADYAAFGSLQRLSFLVFHCTVAVAPHASYAGETLTTETSVQSRRFGDSLGADE</sequence>
<comment type="caution">
    <text evidence="1">The sequence shown here is derived from an EMBL/GenBank/DDBJ whole genome shotgun (WGS) entry which is preliminary data.</text>
</comment>
<protein>
    <recommendedName>
        <fullName evidence="3">F-box domain-containing protein</fullName>
    </recommendedName>
</protein>
<dbReference type="Proteomes" id="UP001222325">
    <property type="component" value="Unassembled WGS sequence"/>
</dbReference>
<accession>A0AAD6TWL3</accession>
<evidence type="ECO:0008006" key="3">
    <source>
        <dbReference type="Google" id="ProtNLM"/>
    </source>
</evidence>
<dbReference type="EMBL" id="JARJCN010000076">
    <property type="protein sequence ID" value="KAJ7077020.1"/>
    <property type="molecule type" value="Genomic_DNA"/>
</dbReference>
<evidence type="ECO:0000313" key="2">
    <source>
        <dbReference type="Proteomes" id="UP001222325"/>
    </source>
</evidence>
<organism evidence="1 2">
    <name type="scientific">Mycena belliarum</name>
    <dbReference type="NCBI Taxonomy" id="1033014"/>
    <lineage>
        <taxon>Eukaryota</taxon>
        <taxon>Fungi</taxon>
        <taxon>Dikarya</taxon>
        <taxon>Basidiomycota</taxon>
        <taxon>Agaricomycotina</taxon>
        <taxon>Agaricomycetes</taxon>
        <taxon>Agaricomycetidae</taxon>
        <taxon>Agaricales</taxon>
        <taxon>Marasmiineae</taxon>
        <taxon>Mycenaceae</taxon>
        <taxon>Mycena</taxon>
    </lineage>
</organism>
<proteinExistence type="predicted"/>
<keyword evidence="2" id="KW-1185">Reference proteome</keyword>
<dbReference type="AlphaFoldDB" id="A0AAD6TWL3"/>
<name>A0AAD6TWL3_9AGAR</name>
<reference evidence="1" key="1">
    <citation type="submission" date="2023-03" db="EMBL/GenBank/DDBJ databases">
        <title>Massive genome expansion in bonnet fungi (Mycena s.s.) driven by repeated elements and novel gene families across ecological guilds.</title>
        <authorList>
            <consortium name="Lawrence Berkeley National Laboratory"/>
            <person name="Harder C.B."/>
            <person name="Miyauchi S."/>
            <person name="Viragh M."/>
            <person name="Kuo A."/>
            <person name="Thoen E."/>
            <person name="Andreopoulos B."/>
            <person name="Lu D."/>
            <person name="Skrede I."/>
            <person name="Drula E."/>
            <person name="Henrissat B."/>
            <person name="Morin E."/>
            <person name="Kohler A."/>
            <person name="Barry K."/>
            <person name="LaButti K."/>
            <person name="Morin E."/>
            <person name="Salamov A."/>
            <person name="Lipzen A."/>
            <person name="Mereny Z."/>
            <person name="Hegedus B."/>
            <person name="Baldrian P."/>
            <person name="Stursova M."/>
            <person name="Weitz H."/>
            <person name="Taylor A."/>
            <person name="Grigoriev I.V."/>
            <person name="Nagy L.G."/>
            <person name="Martin F."/>
            <person name="Kauserud H."/>
        </authorList>
    </citation>
    <scope>NUCLEOTIDE SEQUENCE</scope>
    <source>
        <strain evidence="1">CBHHK173m</strain>
    </source>
</reference>
<gene>
    <name evidence="1" type="ORF">B0H15DRAFT_955337</name>
</gene>